<gene>
    <name evidence="1" type="ORF">SAMN02745728_01305</name>
</gene>
<dbReference type="InterPro" id="IPR036388">
    <property type="entry name" value="WH-like_DNA-bd_sf"/>
</dbReference>
<evidence type="ECO:0000313" key="2">
    <source>
        <dbReference type="Proteomes" id="UP000186469"/>
    </source>
</evidence>
<organism evidence="1 2">
    <name type="scientific">Desulfovibrio litoralis DSM 11393</name>
    <dbReference type="NCBI Taxonomy" id="1121455"/>
    <lineage>
        <taxon>Bacteria</taxon>
        <taxon>Pseudomonadati</taxon>
        <taxon>Thermodesulfobacteriota</taxon>
        <taxon>Desulfovibrionia</taxon>
        <taxon>Desulfovibrionales</taxon>
        <taxon>Desulfovibrionaceae</taxon>
        <taxon>Desulfovibrio</taxon>
    </lineage>
</organism>
<dbReference type="EMBL" id="FRDI01000005">
    <property type="protein sequence ID" value="SHN62818.1"/>
    <property type="molecule type" value="Genomic_DNA"/>
</dbReference>
<accession>A0A1M7SWR0</accession>
<protein>
    <submittedName>
        <fullName evidence="1">Uncharacterized protein</fullName>
    </submittedName>
</protein>
<proteinExistence type="predicted"/>
<dbReference type="Proteomes" id="UP000186469">
    <property type="component" value="Unassembled WGS sequence"/>
</dbReference>
<name>A0A1M7SWR0_9BACT</name>
<sequence length="111" mass="13241">MLLVPITNTFSWTKVNAQMVQADNIHIQAKILSYISEHNGEEFDYAFVSKHFNLSKKQIYKILLNLENEKKIVAKQHRLRKPILLFNNDYENYYWKVYIRSEAHPRSELGN</sequence>
<dbReference type="Gene3D" id="1.10.10.10">
    <property type="entry name" value="Winged helix-like DNA-binding domain superfamily/Winged helix DNA-binding domain"/>
    <property type="match status" value="1"/>
</dbReference>
<keyword evidence="2" id="KW-1185">Reference proteome</keyword>
<reference evidence="1 2" key="1">
    <citation type="submission" date="2016-12" db="EMBL/GenBank/DDBJ databases">
        <authorList>
            <person name="Song W.-J."/>
            <person name="Kurnit D.M."/>
        </authorList>
    </citation>
    <scope>NUCLEOTIDE SEQUENCE [LARGE SCALE GENOMIC DNA]</scope>
    <source>
        <strain evidence="1 2">DSM 11393</strain>
    </source>
</reference>
<dbReference type="AlphaFoldDB" id="A0A1M7SWR0"/>
<evidence type="ECO:0000313" key="1">
    <source>
        <dbReference type="EMBL" id="SHN62818.1"/>
    </source>
</evidence>